<dbReference type="PANTHER" id="PTHR30024">
    <property type="entry name" value="ALIPHATIC SULFONATES-BINDING PROTEIN-RELATED"/>
    <property type="match status" value="1"/>
</dbReference>
<gene>
    <name evidence="5" type="ORF">WAE96_14095</name>
</gene>
<dbReference type="Gene3D" id="3.40.190.10">
    <property type="entry name" value="Periplasmic binding protein-like II"/>
    <property type="match status" value="3"/>
</dbReference>
<evidence type="ECO:0000256" key="1">
    <source>
        <dbReference type="ARBA" id="ARBA00004418"/>
    </source>
</evidence>
<comment type="caution">
    <text evidence="5">The sequence shown here is derived from an EMBL/GenBank/DDBJ whole genome shotgun (WGS) entry which is preliminary data.</text>
</comment>
<dbReference type="EMBL" id="JBAWKS010000001">
    <property type="protein sequence ID" value="MEI4550797.1"/>
    <property type="molecule type" value="Genomic_DNA"/>
</dbReference>
<comment type="subcellular location">
    <subcellularLocation>
        <location evidence="1">Periplasm</location>
    </subcellularLocation>
</comment>
<feature type="domain" description="SsuA/THI5-like" evidence="4">
    <location>
        <begin position="38"/>
        <end position="245"/>
    </location>
</feature>
<dbReference type="PANTHER" id="PTHR30024:SF47">
    <property type="entry name" value="TAURINE-BINDING PERIPLASMIC PROTEIN"/>
    <property type="match status" value="1"/>
</dbReference>
<evidence type="ECO:0000259" key="4">
    <source>
        <dbReference type="Pfam" id="PF09084"/>
    </source>
</evidence>
<evidence type="ECO:0000313" key="5">
    <source>
        <dbReference type="EMBL" id="MEI4550797.1"/>
    </source>
</evidence>
<sequence>MKPIHLILVIFTSLLLSSCSQPHNPKIKLAINPWPGYEFLYLANEKGLFKQAGLDIEIIEAPSLAEVKRFFRQGKANAMTSTMIEAVSLAAQHKKPISIVLVTDYSNGGDMILAKSDISEFSQIKSKRVGVELGSLGSFFLHQALAKHDLALNDIEMLNIEQLDAPDAFDKDIIDAYVTYPPYSNLLLNEFELQKVFDSREIPKTILDVVTVSSELIEQNPAWIKRFHRAWQAALDYAKQHPIEANNIMAKREGISADEFAAAFQDLKVLSANEQREILSPKGLSQNMQQVCTVLNETNSINFECKALSQFLSIGKLSD</sequence>
<dbReference type="Proteomes" id="UP001382455">
    <property type="component" value="Unassembled WGS sequence"/>
</dbReference>
<keyword evidence="3" id="KW-0732">Signal</keyword>
<dbReference type="InterPro" id="IPR015168">
    <property type="entry name" value="SsuA/THI5"/>
</dbReference>
<name>A0ABU8EXS8_9GAMM</name>
<dbReference type="Pfam" id="PF09084">
    <property type="entry name" value="NMT1"/>
    <property type="match status" value="1"/>
</dbReference>
<evidence type="ECO:0000256" key="3">
    <source>
        <dbReference type="ARBA" id="ARBA00022729"/>
    </source>
</evidence>
<accession>A0ABU8EXS8</accession>
<reference evidence="5 6" key="1">
    <citation type="submission" date="2023-12" db="EMBL/GenBank/DDBJ databases">
        <title>Friends and Foes: Symbiotic and Algicidal bacterial influence on Karenia brevis blooms.</title>
        <authorList>
            <person name="Fei C."/>
            <person name="Mohamed A.R."/>
            <person name="Booker A."/>
            <person name="Arshad M."/>
            <person name="Klass S."/>
            <person name="Ahn S."/>
            <person name="Gilbert P.M."/>
            <person name="Heil C.A."/>
            <person name="Martinez J.M."/>
            <person name="Amin S.A."/>
        </authorList>
    </citation>
    <scope>NUCLEOTIDE SEQUENCE [LARGE SCALE GENOMIC DNA]</scope>
    <source>
        <strain evidence="5 6">CE15</strain>
    </source>
</reference>
<proteinExistence type="inferred from homology"/>
<protein>
    <submittedName>
        <fullName evidence="5">ABC transporter substrate-binding protein</fullName>
    </submittedName>
</protein>
<dbReference type="PROSITE" id="PS51257">
    <property type="entry name" value="PROKAR_LIPOPROTEIN"/>
    <property type="match status" value="1"/>
</dbReference>
<dbReference type="SUPFAM" id="SSF53850">
    <property type="entry name" value="Periplasmic binding protein-like II"/>
    <property type="match status" value="1"/>
</dbReference>
<keyword evidence="6" id="KW-1185">Reference proteome</keyword>
<dbReference type="RefSeq" id="WP_336435864.1">
    <property type="nucleotide sequence ID" value="NZ_JBAWKS010000001.1"/>
</dbReference>
<evidence type="ECO:0000256" key="2">
    <source>
        <dbReference type="ARBA" id="ARBA00010742"/>
    </source>
</evidence>
<evidence type="ECO:0000313" key="6">
    <source>
        <dbReference type="Proteomes" id="UP001382455"/>
    </source>
</evidence>
<organism evidence="5 6">
    <name type="scientific">Pseudoalteromonas spongiae</name>
    <dbReference type="NCBI Taxonomy" id="298657"/>
    <lineage>
        <taxon>Bacteria</taxon>
        <taxon>Pseudomonadati</taxon>
        <taxon>Pseudomonadota</taxon>
        <taxon>Gammaproteobacteria</taxon>
        <taxon>Alteromonadales</taxon>
        <taxon>Pseudoalteromonadaceae</taxon>
        <taxon>Pseudoalteromonas</taxon>
    </lineage>
</organism>
<comment type="similarity">
    <text evidence="2">Belongs to the bacterial solute-binding protein SsuA/TauA family.</text>
</comment>